<dbReference type="RefSeq" id="WP_212657345.1">
    <property type="nucleotide sequence ID" value="NZ_JAGXTP010000001.1"/>
</dbReference>
<accession>A0A942I5C3</accession>
<organism evidence="2 3">
    <name type="scientific">Devosia litorisediminis</name>
    <dbReference type="NCBI Taxonomy" id="2829817"/>
    <lineage>
        <taxon>Bacteria</taxon>
        <taxon>Pseudomonadati</taxon>
        <taxon>Pseudomonadota</taxon>
        <taxon>Alphaproteobacteria</taxon>
        <taxon>Hyphomicrobiales</taxon>
        <taxon>Devosiaceae</taxon>
        <taxon>Devosia</taxon>
    </lineage>
</organism>
<comment type="caution">
    <text evidence="2">The sequence shown here is derived from an EMBL/GenBank/DDBJ whole genome shotgun (WGS) entry which is preliminary data.</text>
</comment>
<proteinExistence type="predicted"/>
<dbReference type="Proteomes" id="UP000678281">
    <property type="component" value="Unassembled WGS sequence"/>
</dbReference>
<evidence type="ECO:0000313" key="2">
    <source>
        <dbReference type="EMBL" id="MBS3847747.1"/>
    </source>
</evidence>
<evidence type="ECO:0000256" key="1">
    <source>
        <dbReference type="SAM" id="SignalP"/>
    </source>
</evidence>
<name>A0A942I5C3_9HYPH</name>
<evidence type="ECO:0000313" key="3">
    <source>
        <dbReference type="Proteomes" id="UP000678281"/>
    </source>
</evidence>
<feature type="chain" id="PRO_5038133887" evidence="1">
    <location>
        <begin position="27"/>
        <end position="134"/>
    </location>
</feature>
<keyword evidence="1" id="KW-0732">Signal</keyword>
<dbReference type="EMBL" id="JAGXTP010000001">
    <property type="protein sequence ID" value="MBS3847747.1"/>
    <property type="molecule type" value="Genomic_DNA"/>
</dbReference>
<reference evidence="2" key="1">
    <citation type="submission" date="2021-04" db="EMBL/GenBank/DDBJ databases">
        <title>Devosia litorisediminis sp. nov., isolated from a sand dune.</title>
        <authorList>
            <person name="Park S."/>
            <person name="Yoon J.-H."/>
        </authorList>
    </citation>
    <scope>NUCLEOTIDE SEQUENCE</scope>
    <source>
        <strain evidence="2">BSSL-BM10</strain>
    </source>
</reference>
<feature type="signal peptide" evidence="1">
    <location>
        <begin position="1"/>
        <end position="26"/>
    </location>
</feature>
<sequence>MMTARGFRCLAAIGVASLLSVPTALAASPVGIWEIEMRDSRYSVELCGAAGTALCGTLIWLGNGADSPDNLPYLNTLMIDHAPQTGPNTWKGDLHIYGQSAAGTITQVSEDQITLRGCVFGIICKTYQMYRMAD</sequence>
<protein>
    <submittedName>
        <fullName evidence="2">DUF2147 domain-containing protein</fullName>
    </submittedName>
</protein>
<gene>
    <name evidence="2" type="ORF">KD146_03450</name>
</gene>
<dbReference type="AlphaFoldDB" id="A0A942I5C3"/>
<keyword evidence="3" id="KW-1185">Reference proteome</keyword>